<accession>A0A4Q7KF84</accession>
<protein>
    <submittedName>
        <fullName evidence="4">TetR family transcriptional regulator</fullName>
    </submittedName>
</protein>
<dbReference type="PANTHER" id="PTHR30055">
    <property type="entry name" value="HTH-TYPE TRANSCRIPTIONAL REGULATOR RUTR"/>
    <property type="match status" value="1"/>
</dbReference>
<evidence type="ECO:0000256" key="1">
    <source>
        <dbReference type="ARBA" id="ARBA00023125"/>
    </source>
</evidence>
<dbReference type="InterPro" id="IPR001647">
    <property type="entry name" value="HTH_TetR"/>
</dbReference>
<dbReference type="OrthoDB" id="4550691at2"/>
<dbReference type="InterPro" id="IPR009057">
    <property type="entry name" value="Homeodomain-like_sf"/>
</dbReference>
<dbReference type="PROSITE" id="PS50977">
    <property type="entry name" value="HTH_TETR_2"/>
    <property type="match status" value="1"/>
</dbReference>
<dbReference type="Gene3D" id="1.10.357.10">
    <property type="entry name" value="Tetracycline Repressor, domain 2"/>
    <property type="match status" value="1"/>
</dbReference>
<sequence>MVFLQLCRNTAGVTRSAPDRTRAPHLGPERRRPQVLDAALAIAAAEGITAVSIARVADHLGVTRPVVYACFADRIELIKALVEREEQVILGGAFAALSPRDGDPFVAGFQALLTTVAEHPDSWRVVFEGTPDPAVRELFGRGRMLIGAEFERLITPTLRAWGTTDVPRKLPVLVELFLSSCEGAIRTLLSGEQTWTPDELGEFVGKAVHRALREA</sequence>
<dbReference type="Pfam" id="PF00440">
    <property type="entry name" value="TetR_N"/>
    <property type="match status" value="1"/>
</dbReference>
<keyword evidence="5" id="KW-1185">Reference proteome</keyword>
<evidence type="ECO:0000313" key="4">
    <source>
        <dbReference type="EMBL" id="RZS31191.1"/>
    </source>
</evidence>
<dbReference type="GO" id="GO:0000976">
    <property type="term" value="F:transcription cis-regulatory region binding"/>
    <property type="evidence" value="ECO:0007669"/>
    <property type="project" value="TreeGrafter"/>
</dbReference>
<dbReference type="InterPro" id="IPR050109">
    <property type="entry name" value="HTH-type_TetR-like_transc_reg"/>
</dbReference>
<evidence type="ECO:0000313" key="5">
    <source>
        <dbReference type="Proteomes" id="UP000294257"/>
    </source>
</evidence>
<proteinExistence type="predicted"/>
<dbReference type="AlphaFoldDB" id="A0A4Q7KF84"/>
<gene>
    <name evidence="4" type="ORF">EV193_11570</name>
</gene>
<organism evidence="4 5">
    <name type="scientific">Herbihabitans rhizosphaerae</name>
    <dbReference type="NCBI Taxonomy" id="1872711"/>
    <lineage>
        <taxon>Bacteria</taxon>
        <taxon>Bacillati</taxon>
        <taxon>Actinomycetota</taxon>
        <taxon>Actinomycetes</taxon>
        <taxon>Pseudonocardiales</taxon>
        <taxon>Pseudonocardiaceae</taxon>
        <taxon>Herbihabitans</taxon>
    </lineage>
</organism>
<evidence type="ECO:0000259" key="3">
    <source>
        <dbReference type="PROSITE" id="PS50977"/>
    </source>
</evidence>
<dbReference type="EMBL" id="SGWQ01000015">
    <property type="protein sequence ID" value="RZS31191.1"/>
    <property type="molecule type" value="Genomic_DNA"/>
</dbReference>
<name>A0A4Q7KF84_9PSEU</name>
<dbReference type="Proteomes" id="UP000294257">
    <property type="component" value="Unassembled WGS sequence"/>
</dbReference>
<feature type="DNA-binding region" description="H-T-H motif" evidence="2">
    <location>
        <begin position="52"/>
        <end position="71"/>
    </location>
</feature>
<dbReference type="GO" id="GO:0003700">
    <property type="term" value="F:DNA-binding transcription factor activity"/>
    <property type="evidence" value="ECO:0007669"/>
    <property type="project" value="TreeGrafter"/>
</dbReference>
<dbReference type="PANTHER" id="PTHR30055:SF226">
    <property type="entry name" value="HTH-TYPE TRANSCRIPTIONAL REGULATOR PKSA"/>
    <property type="match status" value="1"/>
</dbReference>
<comment type="caution">
    <text evidence="4">The sequence shown here is derived from an EMBL/GenBank/DDBJ whole genome shotgun (WGS) entry which is preliminary data.</text>
</comment>
<dbReference type="SUPFAM" id="SSF46689">
    <property type="entry name" value="Homeodomain-like"/>
    <property type="match status" value="1"/>
</dbReference>
<reference evidence="4 5" key="1">
    <citation type="submission" date="2019-02" db="EMBL/GenBank/DDBJ databases">
        <title>Genomic Encyclopedia of Type Strains, Phase IV (KMG-IV): sequencing the most valuable type-strain genomes for metagenomic binning, comparative biology and taxonomic classification.</title>
        <authorList>
            <person name="Goeker M."/>
        </authorList>
    </citation>
    <scope>NUCLEOTIDE SEQUENCE [LARGE SCALE GENOMIC DNA]</scope>
    <source>
        <strain evidence="4 5">DSM 101727</strain>
    </source>
</reference>
<keyword evidence="1 2" id="KW-0238">DNA-binding</keyword>
<evidence type="ECO:0000256" key="2">
    <source>
        <dbReference type="PROSITE-ProRule" id="PRU00335"/>
    </source>
</evidence>
<feature type="domain" description="HTH tetR-type" evidence="3">
    <location>
        <begin position="29"/>
        <end position="89"/>
    </location>
</feature>